<evidence type="ECO:0000313" key="1">
    <source>
        <dbReference type="EMBL" id="EQB08333.1"/>
    </source>
</evidence>
<accession>T0H8D5</accession>
<name>T0H8D5_9SPHN</name>
<organism evidence="1 2">
    <name type="scientific">Sphingobium quisquiliarum P25</name>
    <dbReference type="NCBI Taxonomy" id="1329909"/>
    <lineage>
        <taxon>Bacteria</taxon>
        <taxon>Pseudomonadati</taxon>
        <taxon>Pseudomonadota</taxon>
        <taxon>Alphaproteobacteria</taxon>
        <taxon>Sphingomonadales</taxon>
        <taxon>Sphingomonadaceae</taxon>
        <taxon>Sphingobium</taxon>
    </lineage>
</organism>
<keyword evidence="2" id="KW-1185">Reference proteome</keyword>
<dbReference type="Proteomes" id="UP000015525">
    <property type="component" value="Unassembled WGS sequence"/>
</dbReference>
<protein>
    <submittedName>
        <fullName evidence="1">Uncharacterized protein</fullName>
    </submittedName>
</protein>
<dbReference type="AlphaFoldDB" id="T0H8D5"/>
<evidence type="ECO:0000313" key="2">
    <source>
        <dbReference type="Proteomes" id="UP000015525"/>
    </source>
</evidence>
<gene>
    <name evidence="1" type="ORF">L288_08245</name>
</gene>
<comment type="caution">
    <text evidence="1">The sequence shown here is derived from an EMBL/GenBank/DDBJ whole genome shotgun (WGS) entry which is preliminary data.</text>
</comment>
<proteinExistence type="predicted"/>
<dbReference type="EMBL" id="ATHO01000070">
    <property type="protein sequence ID" value="EQB08333.1"/>
    <property type="molecule type" value="Genomic_DNA"/>
</dbReference>
<sequence length="30" mass="3261">MIGAATMLAAALARMSAHDDATQKRWKCLQ</sequence>
<reference evidence="1 2" key="1">
    <citation type="journal article" date="2013" name="Genome Announc.">
        <title>Draft Genome Sequence of Sphingobium quisquiliarum Strain P25T, a Novel Hexachlorocyclohexane (HCH)-Degrading Bacterium Isolated from an HCH Dumpsite.</title>
        <authorList>
            <person name="Kumar Singh A."/>
            <person name="Sangwan N."/>
            <person name="Sharma A."/>
            <person name="Gupta V."/>
            <person name="Khurana J.P."/>
            <person name="Lal R."/>
        </authorList>
    </citation>
    <scope>NUCLEOTIDE SEQUENCE [LARGE SCALE GENOMIC DNA]</scope>
    <source>
        <strain evidence="1 2">P25</strain>
    </source>
</reference>